<dbReference type="EMBL" id="CADEAL010003557">
    <property type="protein sequence ID" value="CAB1445103.1"/>
    <property type="molecule type" value="Genomic_DNA"/>
</dbReference>
<comment type="caution">
    <text evidence="2">The sequence shown here is derived from an EMBL/GenBank/DDBJ whole genome shotgun (WGS) entry which is preliminary data.</text>
</comment>
<dbReference type="AlphaFoldDB" id="A0A9N7VAT9"/>
<dbReference type="Proteomes" id="UP001153269">
    <property type="component" value="Unassembled WGS sequence"/>
</dbReference>
<accession>A0A9N7VAT9</accession>
<evidence type="ECO:0000313" key="2">
    <source>
        <dbReference type="EMBL" id="CAB1445103.1"/>
    </source>
</evidence>
<proteinExistence type="predicted"/>
<reference evidence="2" key="1">
    <citation type="submission" date="2020-03" db="EMBL/GenBank/DDBJ databases">
        <authorList>
            <person name="Weist P."/>
        </authorList>
    </citation>
    <scope>NUCLEOTIDE SEQUENCE</scope>
</reference>
<protein>
    <submittedName>
        <fullName evidence="2">Uncharacterized protein</fullName>
    </submittedName>
</protein>
<evidence type="ECO:0000256" key="1">
    <source>
        <dbReference type="SAM" id="MobiDB-lite"/>
    </source>
</evidence>
<evidence type="ECO:0000313" key="3">
    <source>
        <dbReference type="Proteomes" id="UP001153269"/>
    </source>
</evidence>
<gene>
    <name evidence="2" type="ORF">PLEPLA_LOCUS32834</name>
</gene>
<organism evidence="2 3">
    <name type="scientific">Pleuronectes platessa</name>
    <name type="common">European plaice</name>
    <dbReference type="NCBI Taxonomy" id="8262"/>
    <lineage>
        <taxon>Eukaryota</taxon>
        <taxon>Metazoa</taxon>
        <taxon>Chordata</taxon>
        <taxon>Craniata</taxon>
        <taxon>Vertebrata</taxon>
        <taxon>Euteleostomi</taxon>
        <taxon>Actinopterygii</taxon>
        <taxon>Neopterygii</taxon>
        <taxon>Teleostei</taxon>
        <taxon>Neoteleostei</taxon>
        <taxon>Acanthomorphata</taxon>
        <taxon>Carangaria</taxon>
        <taxon>Pleuronectiformes</taxon>
        <taxon>Pleuronectoidei</taxon>
        <taxon>Pleuronectidae</taxon>
        <taxon>Pleuronectes</taxon>
    </lineage>
</organism>
<sequence length="112" mass="12206">MYNAHFYEPHAKAPRRPPRASRGDLRLAAGDIIAPCTPPAPPTRGAERRVLNINEDVHWPRVASVPVRVLPRGGLSPLRVISTGEKQGLIDISIINEEECRGSATILPRAAC</sequence>
<name>A0A9N7VAT9_PLEPL</name>
<feature type="region of interest" description="Disordered" evidence="1">
    <location>
        <begin position="1"/>
        <end position="22"/>
    </location>
</feature>
<keyword evidence="3" id="KW-1185">Reference proteome</keyword>